<dbReference type="Gene3D" id="3.30.559.10">
    <property type="entry name" value="Chloramphenicol acetyltransferase-like domain"/>
    <property type="match status" value="1"/>
</dbReference>
<dbReference type="InterPro" id="IPR000873">
    <property type="entry name" value="AMP-dep_synth/lig_dom"/>
</dbReference>
<dbReference type="Pfam" id="PF00668">
    <property type="entry name" value="Condensation"/>
    <property type="match status" value="1"/>
</dbReference>
<dbReference type="InterPro" id="IPR045851">
    <property type="entry name" value="AMP-bd_C_sf"/>
</dbReference>
<keyword evidence="2" id="KW-0596">Phosphopantetheine</keyword>
<evidence type="ECO:0000256" key="4">
    <source>
        <dbReference type="ARBA" id="ARBA00022598"/>
    </source>
</evidence>
<proteinExistence type="inferred from homology"/>
<dbReference type="PANTHER" id="PTHR43201:SF5">
    <property type="entry name" value="MEDIUM-CHAIN ACYL-COA LIGASE ACSF2, MITOCHONDRIAL"/>
    <property type="match status" value="1"/>
</dbReference>
<dbReference type="InterPro" id="IPR036736">
    <property type="entry name" value="ACP-like_sf"/>
</dbReference>
<keyword evidence="7" id="KW-1185">Reference proteome</keyword>
<dbReference type="Pfam" id="PF00550">
    <property type="entry name" value="PP-binding"/>
    <property type="match status" value="1"/>
</dbReference>
<dbReference type="PROSITE" id="PS50075">
    <property type="entry name" value="CARRIER"/>
    <property type="match status" value="1"/>
</dbReference>
<accession>A0A8H3FV96</accession>
<name>A0A8H3FV96_9LECA</name>
<dbReference type="Gene3D" id="3.30.559.30">
    <property type="entry name" value="Nonribosomal peptide synthetase, condensation domain"/>
    <property type="match status" value="1"/>
</dbReference>
<protein>
    <recommendedName>
        <fullName evidence="5">Carrier domain-containing protein</fullName>
    </recommendedName>
</protein>
<dbReference type="GO" id="GO:0031956">
    <property type="term" value="F:medium-chain fatty acid-CoA ligase activity"/>
    <property type="evidence" value="ECO:0007669"/>
    <property type="project" value="TreeGrafter"/>
</dbReference>
<dbReference type="PANTHER" id="PTHR43201">
    <property type="entry name" value="ACYL-COA SYNTHETASE"/>
    <property type="match status" value="1"/>
</dbReference>
<reference evidence="6" key="1">
    <citation type="submission" date="2021-03" db="EMBL/GenBank/DDBJ databases">
        <authorList>
            <person name="Tagirdzhanova G."/>
        </authorList>
    </citation>
    <scope>NUCLEOTIDE SEQUENCE</scope>
</reference>
<dbReference type="Pfam" id="PF00501">
    <property type="entry name" value="AMP-binding"/>
    <property type="match status" value="1"/>
</dbReference>
<keyword evidence="3" id="KW-0597">Phosphoprotein</keyword>
<dbReference type="InterPro" id="IPR001242">
    <property type="entry name" value="Condensation_dom"/>
</dbReference>
<evidence type="ECO:0000256" key="3">
    <source>
        <dbReference type="ARBA" id="ARBA00022553"/>
    </source>
</evidence>
<evidence type="ECO:0000259" key="5">
    <source>
        <dbReference type="PROSITE" id="PS50075"/>
    </source>
</evidence>
<dbReference type="InterPro" id="IPR020845">
    <property type="entry name" value="AMP-binding_CS"/>
</dbReference>
<dbReference type="InterPro" id="IPR042099">
    <property type="entry name" value="ANL_N_sf"/>
</dbReference>
<dbReference type="GO" id="GO:0006631">
    <property type="term" value="P:fatty acid metabolic process"/>
    <property type="evidence" value="ECO:0007669"/>
    <property type="project" value="TreeGrafter"/>
</dbReference>
<evidence type="ECO:0000256" key="1">
    <source>
        <dbReference type="ARBA" id="ARBA00006432"/>
    </source>
</evidence>
<comment type="caution">
    <text evidence="6">The sequence shown here is derived from an EMBL/GenBank/DDBJ whole genome shotgun (WGS) entry which is preliminary data.</text>
</comment>
<comment type="similarity">
    <text evidence="1">Belongs to the ATP-dependent AMP-binding enzyme family.</text>
</comment>
<keyword evidence="4" id="KW-0436">Ligase</keyword>
<dbReference type="PROSITE" id="PS00455">
    <property type="entry name" value="AMP_BINDING"/>
    <property type="match status" value="1"/>
</dbReference>
<dbReference type="Gene3D" id="3.40.50.12780">
    <property type="entry name" value="N-terminal domain of ligase-like"/>
    <property type="match status" value="1"/>
</dbReference>
<evidence type="ECO:0000313" key="7">
    <source>
        <dbReference type="Proteomes" id="UP000664521"/>
    </source>
</evidence>
<dbReference type="OrthoDB" id="10253869at2759"/>
<dbReference type="InterPro" id="IPR023213">
    <property type="entry name" value="CAT-like_dom_sf"/>
</dbReference>
<evidence type="ECO:0000256" key="2">
    <source>
        <dbReference type="ARBA" id="ARBA00022450"/>
    </source>
</evidence>
<dbReference type="AlphaFoldDB" id="A0A8H3FV96"/>
<sequence length="1150" mass="125944">MGDTNGFIELSEAEGISCPVHSPVWQRLHRSSVASSNRLALACFHQSPTLYGVINASRSNTYLRWSYKDLNLAVNTLAGNLQKLGVKHGQPVATFLYNGAEFVIAFWAAHKLGCPFVPMNPRNLVNAEEAAHMLRVAGVSIVLIQDTGMAAKFDALPRKTEPNQIKIVISEHAPEPSWTTFADLMHEVDISSDGDGIEDQVIAILFTSGTTSLPKGVAHTDTTLNTFCENLSLGGSSEKDVFCSVLPNNHAMGYFYTLHFMMHGAAIVYPSPSFDAGAMINALEEEKCTHTTLVPTSLHALLEAIKARGTSLKSSLVDVCLSGSSVTPDYIRQALFDLGSKGISTGFGMTEGSPIWSAPVQNPEDLVNGDLTIAGPPAPGARIRICNPESRTPIPRGERGEIHQTGPGLVTAYLGIEVGEDQFYVGDDGRTWFVTGDQGVMLPDKRISITGRYKDMINRGGENLAPASIETVLSRVCGINAQVIGTPDMIAGEVPVVVLHRLGDLSVKDLQRAVLQHLGKAYMPEEVITLAELGIADFPKTASGKVQKSRLVELVRLFRDRRDDKQNASTRSVHDTVLHAYHKSTGLAIDDLDLLAPVTNIADSISFMRVRDALRKELGFTLTFQEMTEHPNIDSQIRLLQGRDMKPQSGACSTSEFSGPPSLDEMSIAFGSSDEAERMKTAISKTIEAKGFSWSHDVASIIPAHDFMQVLLESELINTWNFAIAIMADGSSTQQLRRALENALSNNPLLVSFYVLDQHENPHYVILKASSQLWDLCLLDYGSVKTSADVQQLAIDYPFRDHATAPGPLFRCLIVHVEETKSAAMVMYVHHIVQDISSLRLFYEDLEIALSNPAKKLLPHIDYRAWADSFIALRESPAATASVNYHVTRLSDLHLHVKGLYPRAPLPRQAITESPDGLDYGFDAPGLLDLKRHHPGVIAAVVLKAAMALVNVGRTGHSHALFNNFEAARTRFPFIPRSLENLNPEMYEASDVNGPVMQTVCNLVEVPRSQTAIALLECMQAEQLELTKHAQAPLRRIVNTLNAKAPGAGDMIVETHRSQFLTWIPGFLGEYGHLKVAQIAIRCAAGLVVVAGLGGPSASTYMLSLRWDVANYSREKTQEFVEDLKDAVLWLTTKENWHVPVNVFLNKLGR</sequence>
<feature type="domain" description="Carrier" evidence="5">
    <location>
        <begin position="568"/>
        <end position="644"/>
    </location>
</feature>
<evidence type="ECO:0000313" key="6">
    <source>
        <dbReference type="EMBL" id="CAF9928026.1"/>
    </source>
</evidence>
<dbReference type="SUPFAM" id="SSF56801">
    <property type="entry name" value="Acetyl-CoA synthetase-like"/>
    <property type="match status" value="1"/>
</dbReference>
<dbReference type="Gene3D" id="3.30.300.30">
    <property type="match status" value="1"/>
</dbReference>
<dbReference type="CDD" id="cd04433">
    <property type="entry name" value="AFD_class_I"/>
    <property type="match status" value="1"/>
</dbReference>
<dbReference type="SUPFAM" id="SSF47336">
    <property type="entry name" value="ACP-like"/>
    <property type="match status" value="1"/>
</dbReference>
<dbReference type="InterPro" id="IPR009081">
    <property type="entry name" value="PP-bd_ACP"/>
</dbReference>
<gene>
    <name evidence="6" type="ORF">HETSPECPRED_006732</name>
</gene>
<dbReference type="SUPFAM" id="SSF52777">
    <property type="entry name" value="CoA-dependent acyltransferases"/>
    <property type="match status" value="2"/>
</dbReference>
<organism evidence="6 7">
    <name type="scientific">Heterodermia speciosa</name>
    <dbReference type="NCBI Taxonomy" id="116794"/>
    <lineage>
        <taxon>Eukaryota</taxon>
        <taxon>Fungi</taxon>
        <taxon>Dikarya</taxon>
        <taxon>Ascomycota</taxon>
        <taxon>Pezizomycotina</taxon>
        <taxon>Lecanoromycetes</taxon>
        <taxon>OSLEUM clade</taxon>
        <taxon>Lecanoromycetidae</taxon>
        <taxon>Caliciales</taxon>
        <taxon>Physciaceae</taxon>
        <taxon>Heterodermia</taxon>
    </lineage>
</organism>
<dbReference type="Proteomes" id="UP000664521">
    <property type="component" value="Unassembled WGS sequence"/>
</dbReference>
<dbReference type="EMBL" id="CAJPDS010000046">
    <property type="protein sequence ID" value="CAF9928026.1"/>
    <property type="molecule type" value="Genomic_DNA"/>
</dbReference>